<name>A0AB39CJJ1_9BURK</name>
<evidence type="ECO:0000313" key="3">
    <source>
        <dbReference type="EMBL" id="XDJ42074.1"/>
    </source>
</evidence>
<dbReference type="GO" id="GO:1901515">
    <property type="term" value="F:poly-beta-1,6-N-acetyl-D-glucosamine transmembrane transporter activity"/>
    <property type="evidence" value="ECO:0007669"/>
    <property type="project" value="InterPro"/>
</dbReference>
<protein>
    <submittedName>
        <fullName evidence="3">Poly-beta-1,6 N-acetyl-D-glucosamine export porin PgaA</fullName>
    </submittedName>
</protein>
<dbReference type="NCBIfam" id="TIGR03939">
    <property type="entry name" value="PGA_TPR_OMP"/>
    <property type="match status" value="1"/>
</dbReference>
<reference evidence="3" key="1">
    <citation type="submission" date="2024-05" db="EMBL/GenBank/DDBJ databases">
        <authorList>
            <person name="Luo Y.-C."/>
            <person name="Nicholds J."/>
            <person name="Mortimer T."/>
            <person name="Maboni G."/>
        </authorList>
    </citation>
    <scope>NUCLEOTIDE SEQUENCE</scope>
    <source>
        <strain evidence="3">153920</strain>
    </source>
</reference>
<dbReference type="InterPro" id="IPR049003">
    <property type="entry name" value="PgaA_barrel"/>
</dbReference>
<dbReference type="InterPro" id="IPR023870">
    <property type="entry name" value="PGA_export_porin_PgaA"/>
</dbReference>
<sequence>MNDTLSPAVFTFCTLLALPAISAAATVPGDQTLIREARAQRDARQWSQAIQLFRLGERRFPGQPAFAYGHIMTLADAGRLHDAIERGKALVALRPDDPDAHLALAYAYGRNAAPYAALEHASDAYSLAPDRAYVIRAYVLAQQDARLPHSALQLADAHPGLLSPAQTRSLQADAAAHLVRAAMTASRGEADRYALADQALAMYETWIPAWDALGPAGRADADRARADRLQALSARRRPRDVVAAYEAMRAQGRPIPAYVLDDVASAYLALRQPEKAEPLFRQSLASQADRPQTAPPLQTEIGLFYALTESDPSLDKQPQLDQATESIPVWVYHKGDPARYPNAVKLEAALASAMATLYSGRTLQAQHQLDAMVELAPNNSRLRAARAQVYRARGLPRHAEADLQIAQTQDPRSILVMQEQAGTALMLHEPHEADLLIDDLLARAPEDPAVQRLADDRELDGKAELQVTGAYGVTSDSPVLGSRDLSLESTLYSPPVDDHWRGFAGTGYSQAEFEEGNAHLAWMRAGAQWRNRDITAQAEVSANRYGFGTRAGASASAEYSLDDHWRIAATAALNSRDTPLKALRHDITSHRFGMSIHWRGDERREWSLAVSPSYFSDGNRRIEVDVSGRQRLYTTPGVRVDALLGLSASHNSAEDTPYFNPKSDFTALPMVELTHTLYQRYDTRWEQRFLVGAGLYAQRDHGSGALYQIGYGQNFRYARNFEVGVLLSGTSRPYDGQRERDFRIVVSMTYRF</sequence>
<accession>A0AB39CJJ1</accession>
<evidence type="ECO:0000259" key="2">
    <source>
        <dbReference type="Pfam" id="PF21197"/>
    </source>
</evidence>
<feature type="domain" description="PgaA membrane beta barrel" evidence="2">
    <location>
        <begin position="462"/>
        <end position="752"/>
    </location>
</feature>
<evidence type="ECO:0000256" key="1">
    <source>
        <dbReference type="SAM" id="SignalP"/>
    </source>
</evidence>
<dbReference type="SUPFAM" id="SSF48452">
    <property type="entry name" value="TPR-like"/>
    <property type="match status" value="2"/>
</dbReference>
<organism evidence="3">
    <name type="scientific">Castellaniella ginsengisoli</name>
    <dbReference type="NCBI Taxonomy" id="546114"/>
    <lineage>
        <taxon>Bacteria</taxon>
        <taxon>Pseudomonadati</taxon>
        <taxon>Pseudomonadota</taxon>
        <taxon>Betaproteobacteria</taxon>
        <taxon>Burkholderiales</taxon>
        <taxon>Alcaligenaceae</taxon>
        <taxon>Castellaniella</taxon>
    </lineage>
</organism>
<feature type="signal peptide" evidence="1">
    <location>
        <begin position="1"/>
        <end position="25"/>
    </location>
</feature>
<proteinExistence type="predicted"/>
<dbReference type="InterPro" id="IPR036709">
    <property type="entry name" value="Autotransporte_beta_dom_sf"/>
</dbReference>
<dbReference type="Pfam" id="PF21197">
    <property type="entry name" value="PgaA_barrel"/>
    <property type="match status" value="1"/>
</dbReference>
<dbReference type="SUPFAM" id="SSF103515">
    <property type="entry name" value="Autotransporter"/>
    <property type="match status" value="1"/>
</dbReference>
<dbReference type="EMBL" id="CP158252">
    <property type="protein sequence ID" value="XDJ42074.1"/>
    <property type="molecule type" value="Genomic_DNA"/>
</dbReference>
<dbReference type="RefSeq" id="WP_368643475.1">
    <property type="nucleotide sequence ID" value="NZ_CP158252.1"/>
</dbReference>
<gene>
    <name evidence="3" type="primary">pgaA</name>
    <name evidence="3" type="ORF">ABRY99_00395</name>
</gene>
<keyword evidence="1" id="KW-0732">Signal</keyword>
<feature type="chain" id="PRO_5044339992" evidence="1">
    <location>
        <begin position="26"/>
        <end position="752"/>
    </location>
</feature>
<dbReference type="Gene3D" id="1.25.40.10">
    <property type="entry name" value="Tetratricopeptide repeat domain"/>
    <property type="match status" value="2"/>
</dbReference>
<dbReference type="AlphaFoldDB" id="A0AB39CJJ1"/>
<dbReference type="InterPro" id="IPR011990">
    <property type="entry name" value="TPR-like_helical_dom_sf"/>
</dbReference>